<dbReference type="NCBIfam" id="TIGR00613">
    <property type="entry name" value="reco"/>
    <property type="match status" value="1"/>
</dbReference>
<dbReference type="Pfam" id="PF11967">
    <property type="entry name" value="RecO_N"/>
    <property type="match status" value="1"/>
</dbReference>
<comment type="function">
    <text evidence="7">Involved in DNA repair and RecF pathway recombination.</text>
</comment>
<evidence type="ECO:0000256" key="5">
    <source>
        <dbReference type="ARBA" id="ARBA00023204"/>
    </source>
</evidence>
<evidence type="ECO:0000313" key="9">
    <source>
        <dbReference type="EMBL" id="OHA68714.1"/>
    </source>
</evidence>
<dbReference type="PANTHER" id="PTHR33991">
    <property type="entry name" value="DNA REPAIR PROTEIN RECO"/>
    <property type="match status" value="1"/>
</dbReference>
<dbReference type="PANTHER" id="PTHR33991:SF1">
    <property type="entry name" value="DNA REPAIR PROTEIN RECO"/>
    <property type="match status" value="1"/>
</dbReference>
<evidence type="ECO:0000256" key="3">
    <source>
        <dbReference type="ARBA" id="ARBA00022763"/>
    </source>
</evidence>
<keyword evidence="4 7" id="KW-0233">DNA recombination</keyword>
<dbReference type="InterPro" id="IPR037278">
    <property type="entry name" value="ARFGAP/RecO"/>
</dbReference>
<protein>
    <recommendedName>
        <fullName evidence="2 7">DNA repair protein RecO</fullName>
    </recommendedName>
    <alternativeName>
        <fullName evidence="6 7">Recombination protein O</fullName>
    </alternativeName>
</protein>
<feature type="domain" description="DNA replication/recombination mediator RecO N-terminal" evidence="8">
    <location>
        <begin position="4"/>
        <end position="79"/>
    </location>
</feature>
<dbReference type="GO" id="GO:0043590">
    <property type="term" value="C:bacterial nucleoid"/>
    <property type="evidence" value="ECO:0007669"/>
    <property type="project" value="TreeGrafter"/>
</dbReference>
<dbReference type="InterPro" id="IPR012340">
    <property type="entry name" value="NA-bd_OB-fold"/>
</dbReference>
<dbReference type="InterPro" id="IPR042242">
    <property type="entry name" value="RecO_C"/>
</dbReference>
<dbReference type="InterPro" id="IPR022572">
    <property type="entry name" value="DNA_rep/recomb_RecO_N"/>
</dbReference>
<evidence type="ECO:0000259" key="8">
    <source>
        <dbReference type="Pfam" id="PF11967"/>
    </source>
</evidence>
<reference evidence="9 10" key="1">
    <citation type="journal article" date="2016" name="Nat. Commun.">
        <title>Thousands of microbial genomes shed light on interconnected biogeochemical processes in an aquifer system.</title>
        <authorList>
            <person name="Anantharaman K."/>
            <person name="Brown C.T."/>
            <person name="Hug L.A."/>
            <person name="Sharon I."/>
            <person name="Castelle C.J."/>
            <person name="Probst A.J."/>
            <person name="Thomas B.C."/>
            <person name="Singh A."/>
            <person name="Wilkins M.J."/>
            <person name="Karaoz U."/>
            <person name="Brodie E.L."/>
            <person name="Williams K.H."/>
            <person name="Hubbard S.S."/>
            <person name="Banfield J.F."/>
        </authorList>
    </citation>
    <scope>NUCLEOTIDE SEQUENCE [LARGE SCALE GENOMIC DNA]</scope>
</reference>
<evidence type="ECO:0000313" key="10">
    <source>
        <dbReference type="Proteomes" id="UP000179258"/>
    </source>
</evidence>
<dbReference type="GO" id="GO:0006302">
    <property type="term" value="P:double-strand break repair"/>
    <property type="evidence" value="ECO:0007669"/>
    <property type="project" value="TreeGrafter"/>
</dbReference>
<comment type="caution">
    <text evidence="9">The sequence shown here is derived from an EMBL/GenBank/DDBJ whole genome shotgun (WGS) entry which is preliminary data.</text>
</comment>
<dbReference type="Proteomes" id="UP000179258">
    <property type="component" value="Unassembled WGS sequence"/>
</dbReference>
<evidence type="ECO:0000256" key="1">
    <source>
        <dbReference type="ARBA" id="ARBA00007452"/>
    </source>
</evidence>
<accession>A0A1G2R787</accession>
<dbReference type="SUPFAM" id="SSF50249">
    <property type="entry name" value="Nucleic acid-binding proteins"/>
    <property type="match status" value="1"/>
</dbReference>
<organism evidence="9 10">
    <name type="scientific">Candidatus Wildermuthbacteria bacterium RIFCSPHIGHO2_02_FULL_47_17</name>
    <dbReference type="NCBI Taxonomy" id="1802452"/>
    <lineage>
        <taxon>Bacteria</taxon>
        <taxon>Candidatus Wildermuthiibacteriota</taxon>
    </lineage>
</organism>
<dbReference type="Gene3D" id="2.40.50.140">
    <property type="entry name" value="Nucleic acid-binding proteins"/>
    <property type="match status" value="1"/>
</dbReference>
<evidence type="ECO:0000256" key="2">
    <source>
        <dbReference type="ARBA" id="ARBA00021310"/>
    </source>
</evidence>
<sequence length="246" mass="27957">MFIHWRTKGIILRKRERGEANLLLTIFTEDFGKIEVLAKAVRKTASKLRPAVEPGYCSEIEFIEGKTHKTLTDAVLLQKYAGILSSLAKRKIMFLLLDLVADLTGSQAKDEAGFRNLKKTLEELDRFTAKNASALAMLYLYFAWNFLKHEGYAPELYRCAQCAGKPKKEELFFSADQGGMVCRVCCSKMKQSSKIPIGADELKALRFFLQNGWDVAKKLKMGAASLRSLSIISIYYLRFIRSNQKY</sequence>
<keyword evidence="5 7" id="KW-0234">DNA repair</keyword>
<evidence type="ECO:0000256" key="6">
    <source>
        <dbReference type="ARBA" id="ARBA00033409"/>
    </source>
</evidence>
<keyword evidence="3 7" id="KW-0227">DNA damage</keyword>
<dbReference type="InterPro" id="IPR003717">
    <property type="entry name" value="RecO"/>
</dbReference>
<gene>
    <name evidence="7" type="primary">recO</name>
    <name evidence="9" type="ORF">A3D59_03785</name>
</gene>
<evidence type="ECO:0000256" key="4">
    <source>
        <dbReference type="ARBA" id="ARBA00023172"/>
    </source>
</evidence>
<dbReference type="Gene3D" id="1.20.1440.120">
    <property type="entry name" value="Recombination protein O, C-terminal domain"/>
    <property type="match status" value="1"/>
</dbReference>
<evidence type="ECO:0000256" key="7">
    <source>
        <dbReference type="HAMAP-Rule" id="MF_00201"/>
    </source>
</evidence>
<dbReference type="AlphaFoldDB" id="A0A1G2R787"/>
<comment type="similarity">
    <text evidence="1 7">Belongs to the RecO family.</text>
</comment>
<dbReference type="GO" id="GO:0006310">
    <property type="term" value="P:DNA recombination"/>
    <property type="evidence" value="ECO:0007669"/>
    <property type="project" value="UniProtKB-UniRule"/>
</dbReference>
<dbReference type="HAMAP" id="MF_00201">
    <property type="entry name" value="RecO"/>
    <property type="match status" value="1"/>
</dbReference>
<dbReference type="EMBL" id="MHTX01000009">
    <property type="protein sequence ID" value="OHA68714.1"/>
    <property type="molecule type" value="Genomic_DNA"/>
</dbReference>
<dbReference type="Pfam" id="PF02565">
    <property type="entry name" value="RecO_C"/>
    <property type="match status" value="1"/>
</dbReference>
<name>A0A1G2R787_9BACT</name>
<proteinExistence type="inferred from homology"/>
<dbReference type="SUPFAM" id="SSF57863">
    <property type="entry name" value="ArfGap/RecO-like zinc finger"/>
    <property type="match status" value="1"/>
</dbReference>